<feature type="compositionally biased region" description="Basic residues" evidence="1">
    <location>
        <begin position="357"/>
        <end position="368"/>
    </location>
</feature>
<dbReference type="EnsemblMetazoa" id="XM_003243950.4">
    <property type="protein sequence ID" value="XP_003243998.1"/>
    <property type="gene ID" value="LOC100574148"/>
</dbReference>
<dbReference type="KEGG" id="api:100574148"/>
<feature type="region of interest" description="Disordered" evidence="1">
    <location>
        <begin position="587"/>
        <end position="688"/>
    </location>
</feature>
<dbReference type="RefSeq" id="XP_008182303.1">
    <property type="nucleotide sequence ID" value="XM_008184081.2"/>
</dbReference>
<evidence type="ECO:0000313" key="3">
    <source>
        <dbReference type="Proteomes" id="UP000007819"/>
    </source>
</evidence>
<keyword evidence="3" id="KW-1185">Reference proteome</keyword>
<dbReference type="RefSeq" id="XP_003243998.1">
    <property type="nucleotide sequence ID" value="XM_003243950.3"/>
</dbReference>
<dbReference type="GeneID" id="100574148"/>
<protein>
    <submittedName>
        <fullName evidence="2">Uncharacterized protein</fullName>
    </submittedName>
</protein>
<organism evidence="2 3">
    <name type="scientific">Acyrthosiphon pisum</name>
    <name type="common">Pea aphid</name>
    <dbReference type="NCBI Taxonomy" id="7029"/>
    <lineage>
        <taxon>Eukaryota</taxon>
        <taxon>Metazoa</taxon>
        <taxon>Ecdysozoa</taxon>
        <taxon>Arthropoda</taxon>
        <taxon>Hexapoda</taxon>
        <taxon>Insecta</taxon>
        <taxon>Pterygota</taxon>
        <taxon>Neoptera</taxon>
        <taxon>Paraneoptera</taxon>
        <taxon>Hemiptera</taxon>
        <taxon>Sternorrhyncha</taxon>
        <taxon>Aphidomorpha</taxon>
        <taxon>Aphidoidea</taxon>
        <taxon>Aphididae</taxon>
        <taxon>Macrosiphini</taxon>
        <taxon>Acyrthosiphon</taxon>
    </lineage>
</organism>
<evidence type="ECO:0000256" key="1">
    <source>
        <dbReference type="SAM" id="MobiDB-lite"/>
    </source>
</evidence>
<reference evidence="2" key="2">
    <citation type="submission" date="2022-06" db="UniProtKB">
        <authorList>
            <consortium name="EnsemblMetazoa"/>
        </authorList>
    </citation>
    <scope>IDENTIFICATION</scope>
</reference>
<feature type="compositionally biased region" description="Basic and acidic residues" evidence="1">
    <location>
        <begin position="677"/>
        <end position="688"/>
    </location>
</feature>
<dbReference type="EnsemblMetazoa" id="XM_008184081.3">
    <property type="protein sequence ID" value="XP_008182303.1"/>
    <property type="gene ID" value="LOC100574148"/>
</dbReference>
<feature type="region of interest" description="Disordered" evidence="1">
    <location>
        <begin position="357"/>
        <end position="386"/>
    </location>
</feature>
<dbReference type="Proteomes" id="UP000007819">
    <property type="component" value="Chromosome X"/>
</dbReference>
<accession>A0A8R2B577</accession>
<reference evidence="3" key="1">
    <citation type="submission" date="2010-06" db="EMBL/GenBank/DDBJ databases">
        <authorList>
            <person name="Jiang H."/>
            <person name="Abraham K."/>
            <person name="Ali S."/>
            <person name="Alsbrooks S.L."/>
            <person name="Anim B.N."/>
            <person name="Anosike U.S."/>
            <person name="Attaway T."/>
            <person name="Bandaranaike D.P."/>
            <person name="Battles P.K."/>
            <person name="Bell S.N."/>
            <person name="Bell A.V."/>
            <person name="Beltran B."/>
            <person name="Bickham C."/>
            <person name="Bustamante Y."/>
            <person name="Caleb T."/>
            <person name="Canada A."/>
            <person name="Cardenas V."/>
            <person name="Carter K."/>
            <person name="Chacko J."/>
            <person name="Chandrabose M.N."/>
            <person name="Chavez D."/>
            <person name="Chavez A."/>
            <person name="Chen L."/>
            <person name="Chu H.-S."/>
            <person name="Claassen K.J."/>
            <person name="Cockrell R."/>
            <person name="Collins M."/>
            <person name="Cooper J.A."/>
            <person name="Cree A."/>
            <person name="Curry S.M."/>
            <person name="Da Y."/>
            <person name="Dao M.D."/>
            <person name="Das B."/>
            <person name="Davila M.-L."/>
            <person name="Davy-Carroll L."/>
            <person name="Denson S."/>
            <person name="Dinh H."/>
            <person name="Ebong V.E."/>
            <person name="Edwards J.R."/>
            <person name="Egan A."/>
            <person name="El-Daye J."/>
            <person name="Escobedo L."/>
            <person name="Fernandez S."/>
            <person name="Fernando P.R."/>
            <person name="Flagg N."/>
            <person name="Forbes L.D."/>
            <person name="Fowler R.G."/>
            <person name="Fu Q."/>
            <person name="Gabisi R.A."/>
            <person name="Ganer J."/>
            <person name="Garbino Pronczuk A."/>
            <person name="Garcia R.M."/>
            <person name="Garner T."/>
            <person name="Garrett T.E."/>
            <person name="Gonzalez D.A."/>
            <person name="Hamid H."/>
            <person name="Hawkins E.S."/>
            <person name="Hirani K."/>
            <person name="Hogues M.E."/>
            <person name="Hollins B."/>
            <person name="Hsiao C.-H."/>
            <person name="Jabil R."/>
            <person name="James M.L."/>
            <person name="Jhangiani S.N."/>
            <person name="Johnson B."/>
            <person name="Johnson Q."/>
            <person name="Joshi V."/>
            <person name="Kalu J.B."/>
            <person name="Kam C."/>
            <person name="Kashfia A."/>
            <person name="Keebler J."/>
            <person name="Kisamo H."/>
            <person name="Kovar C.L."/>
            <person name="Lago L.A."/>
            <person name="Lai C.-Y."/>
            <person name="Laidlaw J."/>
            <person name="Lara F."/>
            <person name="Le T.-K."/>
            <person name="Lee S.L."/>
            <person name="Legall F.H."/>
            <person name="Lemon S.J."/>
            <person name="Lewis L.R."/>
            <person name="Li B."/>
            <person name="Liu Y."/>
            <person name="Liu Y.-S."/>
            <person name="Lopez J."/>
            <person name="Lozado R.J."/>
            <person name="Lu J."/>
            <person name="Madu R.C."/>
            <person name="Maheshwari M."/>
            <person name="Maheshwari R."/>
            <person name="Malloy K."/>
            <person name="Martinez E."/>
            <person name="Mathew T."/>
            <person name="Mercado I.C."/>
            <person name="Mercado C."/>
            <person name="Meyer B."/>
            <person name="Montgomery K."/>
            <person name="Morgan M.B."/>
            <person name="Munidasa M."/>
            <person name="Nazareth L.V."/>
            <person name="Nelson J."/>
            <person name="Ng B.M."/>
            <person name="Nguyen N.B."/>
            <person name="Nguyen P.Q."/>
            <person name="Nguyen T."/>
            <person name="Obregon M."/>
            <person name="Okwuonu G.O."/>
            <person name="Onwere C.G."/>
            <person name="Orozco G."/>
            <person name="Parra A."/>
            <person name="Patel S."/>
            <person name="Patil S."/>
            <person name="Perez A."/>
            <person name="Perez Y."/>
            <person name="Pham C."/>
            <person name="Primus E.L."/>
            <person name="Pu L.-L."/>
            <person name="Puazo M."/>
            <person name="Qin X."/>
            <person name="Quiroz J.B."/>
            <person name="Reese J."/>
            <person name="Richards S."/>
            <person name="Rives C.M."/>
            <person name="Robberts R."/>
            <person name="Ruiz S.J."/>
            <person name="Ruiz M.J."/>
            <person name="Santibanez J."/>
            <person name="Schneider B.W."/>
            <person name="Sisson I."/>
            <person name="Smith M."/>
            <person name="Sodergren E."/>
            <person name="Song X.-Z."/>
            <person name="Song B.B."/>
            <person name="Summersgill H."/>
            <person name="Thelus R."/>
            <person name="Thornton R.D."/>
            <person name="Trejos Z.Y."/>
            <person name="Usmani K."/>
            <person name="Vattathil S."/>
            <person name="Villasana D."/>
            <person name="Walker D.L."/>
            <person name="Wang S."/>
            <person name="Wang K."/>
            <person name="White C.S."/>
            <person name="Williams A.C."/>
            <person name="Williamson J."/>
            <person name="Wilson K."/>
            <person name="Woghiren I.O."/>
            <person name="Woodworth J.R."/>
            <person name="Worley K.C."/>
            <person name="Wright R.A."/>
            <person name="Wu W."/>
            <person name="Young L."/>
            <person name="Zhang L."/>
            <person name="Zhang J."/>
            <person name="Zhu Y."/>
            <person name="Muzny D.M."/>
            <person name="Weinstock G."/>
            <person name="Gibbs R.A."/>
        </authorList>
    </citation>
    <scope>NUCLEOTIDE SEQUENCE [LARGE SCALE GENOMIC DNA]</scope>
    <source>
        <strain evidence="3">LSR1</strain>
    </source>
</reference>
<dbReference type="AlphaFoldDB" id="A0A8R2B577"/>
<evidence type="ECO:0000313" key="2">
    <source>
        <dbReference type="EnsemblMetazoa" id="XP_008182303.1"/>
    </source>
</evidence>
<feature type="compositionally biased region" description="Polar residues" evidence="1">
    <location>
        <begin position="596"/>
        <end position="639"/>
    </location>
</feature>
<dbReference type="OrthoDB" id="6631226at2759"/>
<sequence>MSCNQLRDRQQNTLIRRIGIATVNRNCLSQSQHTALLSTPKGWTPHGLSFIIKKCRKTGGPAANGRRRETGKYAFFDVNTTIWPHFVKQFLQSAEYNLAPATRIILKKILPSRVNFSDPKWSSYRNTQTELCQFLSNLNPDCDSINWKGDFFRNLTSLTFNYMVQVLCSGRISKKQKMAHVILKKINNVTNEYVLLNSPDNFLQGVQIFVANMLSPWLEKPINYICSKVTSNKDSMNKNMVNEIENQKIGIETKDSKTNELSQNKTNGLKLKTAKKSKINQKSKIGKFTKTIEKRRLSSQNSYKATKIMKTNRKSKKGLTFSPVIAAVDDLEKIIENHEILSNSVLVRHPVSKNTIKKKMKNNKKSNHFKSENNQKSKKSKSSKTFVKSSLYSQNSNIVTKTIKTNGKSKKDMKFTPVIAAVDGSEKIIENHNILSNSLLVRRPTIKTTIKKKIKNNKKLTSVIDAVHDSNKIFENHEILSNSVLVSRPDSKYTIKKKIKNNNQSNHIKSENNQKSKKSKISKTIVKGSLSLQNHNKATKKKINGKLKKGLKSATIVSADDFEKISGNNQMLSNSVLAKHSVSKKVSKRKVKGEKNSNILEDVSNTNGRGEYTNVENGNNESMTGNEKSSKSTKQLQNDDTFEADSNGVKKNKFINDDVESLRPATDAENSHAMIDTTHDGRKDDGQRTETLKIRSKSHYDGDDKMLLSKHGDKPTTTIPNRITDSQYYNANEDDGVLNVTDYSKHSITVANDLFGENDINILRDEALIKYNDKTSIDVDDDSYSDVNTDYDNGFDDDDGHRFINMNEDGEEFESRILDDLANVFLNSSLAGWSNKHEHGITATESRGDEAKRNCFQICSDGFAQRLLMDTFRNKALIRPEVFDQSTGVAYNICKKDGSNYSVRKTILPQSKNRNLQCTTCALDKSKLVVNTLIELKD</sequence>
<proteinExistence type="predicted"/>
<name>A0A8R2B577_ACYPI</name>